<dbReference type="EMBL" id="CP093344">
    <property type="protein sequence ID" value="WOG89287.1"/>
    <property type="molecule type" value="Genomic_DNA"/>
</dbReference>
<proteinExistence type="inferred from homology"/>
<dbReference type="GO" id="GO:0016538">
    <property type="term" value="F:cyclin-dependent protein serine/threonine kinase regulator activity"/>
    <property type="evidence" value="ECO:0007669"/>
    <property type="project" value="InterPro"/>
</dbReference>
<dbReference type="InterPro" id="IPR006671">
    <property type="entry name" value="Cyclin_N"/>
</dbReference>
<dbReference type="PANTHER" id="PTHR10177">
    <property type="entry name" value="CYCLINS"/>
    <property type="match status" value="1"/>
</dbReference>
<dbReference type="InterPro" id="IPR046965">
    <property type="entry name" value="Cyclin_A/B-like"/>
</dbReference>
<accession>A0AAF0WG18</accession>
<dbReference type="Gene3D" id="1.10.472.10">
    <property type="entry name" value="Cyclin-like"/>
    <property type="match status" value="2"/>
</dbReference>
<dbReference type="GO" id="GO:0051301">
    <property type="term" value="P:cell division"/>
    <property type="evidence" value="ECO:0007669"/>
    <property type="project" value="UniProtKB-KW"/>
</dbReference>
<dbReference type="SMART" id="SM00385">
    <property type="entry name" value="CYCLIN"/>
    <property type="match status" value="2"/>
</dbReference>
<evidence type="ECO:0000313" key="8">
    <source>
        <dbReference type="EMBL" id="WOG89287.1"/>
    </source>
</evidence>
<dbReference type="InterPro" id="IPR013763">
    <property type="entry name" value="Cyclin-like_dom"/>
</dbReference>
<evidence type="ECO:0000256" key="2">
    <source>
        <dbReference type="ARBA" id="ARBA00022618"/>
    </source>
</evidence>
<dbReference type="AlphaFoldDB" id="A0AAF0WG18"/>
<evidence type="ECO:0000313" key="9">
    <source>
        <dbReference type="Proteomes" id="UP000077755"/>
    </source>
</evidence>
<evidence type="ECO:0000256" key="3">
    <source>
        <dbReference type="ARBA" id="ARBA00023127"/>
    </source>
</evidence>
<dbReference type="InterPro" id="IPR004367">
    <property type="entry name" value="Cyclin_C-dom"/>
</dbReference>
<dbReference type="Proteomes" id="UP000077755">
    <property type="component" value="Chromosome 2"/>
</dbReference>
<evidence type="ECO:0000259" key="7">
    <source>
        <dbReference type="SMART" id="SM01332"/>
    </source>
</evidence>
<protein>
    <recommendedName>
        <fullName evidence="10">Cyclin N-terminal domain-containing protein</fullName>
    </recommendedName>
</protein>
<gene>
    <name evidence="8" type="ORF">DCAR_0208524</name>
</gene>
<dbReference type="Pfam" id="PF02984">
    <property type="entry name" value="Cyclin_C"/>
    <property type="match status" value="1"/>
</dbReference>
<feature type="domain" description="Cyclin-like" evidence="6">
    <location>
        <begin position="122"/>
        <end position="206"/>
    </location>
</feature>
<dbReference type="InterPro" id="IPR036915">
    <property type="entry name" value="Cyclin-like_sf"/>
</dbReference>
<evidence type="ECO:0000256" key="5">
    <source>
        <dbReference type="RuleBase" id="RU000383"/>
    </source>
</evidence>
<evidence type="ECO:0000256" key="4">
    <source>
        <dbReference type="ARBA" id="ARBA00023306"/>
    </source>
</evidence>
<evidence type="ECO:0000259" key="6">
    <source>
        <dbReference type="SMART" id="SM00385"/>
    </source>
</evidence>
<feature type="domain" description="Cyclin C-terminal" evidence="7">
    <location>
        <begin position="215"/>
        <end position="324"/>
    </location>
</feature>
<reference evidence="8" key="1">
    <citation type="journal article" date="2016" name="Nat. Genet.">
        <title>A high-quality carrot genome assembly provides new insights into carotenoid accumulation and asterid genome evolution.</title>
        <authorList>
            <person name="Iorizzo M."/>
            <person name="Ellison S."/>
            <person name="Senalik D."/>
            <person name="Zeng P."/>
            <person name="Satapoomin P."/>
            <person name="Huang J."/>
            <person name="Bowman M."/>
            <person name="Iovene M."/>
            <person name="Sanseverino W."/>
            <person name="Cavagnaro P."/>
            <person name="Yildiz M."/>
            <person name="Macko-Podgorni A."/>
            <person name="Moranska E."/>
            <person name="Grzebelus E."/>
            <person name="Grzebelus D."/>
            <person name="Ashrafi H."/>
            <person name="Zheng Z."/>
            <person name="Cheng S."/>
            <person name="Spooner D."/>
            <person name="Van Deynze A."/>
            <person name="Simon P."/>
        </authorList>
    </citation>
    <scope>NUCLEOTIDE SEQUENCE</scope>
    <source>
        <tissue evidence="8">Leaf</tissue>
    </source>
</reference>
<organism evidence="8 9">
    <name type="scientific">Daucus carota subsp. sativus</name>
    <name type="common">Carrot</name>
    <dbReference type="NCBI Taxonomy" id="79200"/>
    <lineage>
        <taxon>Eukaryota</taxon>
        <taxon>Viridiplantae</taxon>
        <taxon>Streptophyta</taxon>
        <taxon>Embryophyta</taxon>
        <taxon>Tracheophyta</taxon>
        <taxon>Spermatophyta</taxon>
        <taxon>Magnoliopsida</taxon>
        <taxon>eudicotyledons</taxon>
        <taxon>Gunneridae</taxon>
        <taxon>Pentapetalae</taxon>
        <taxon>asterids</taxon>
        <taxon>campanulids</taxon>
        <taxon>Apiales</taxon>
        <taxon>Apiaceae</taxon>
        <taxon>Apioideae</taxon>
        <taxon>Scandiceae</taxon>
        <taxon>Daucinae</taxon>
        <taxon>Daucus</taxon>
        <taxon>Daucus sect. Daucus</taxon>
    </lineage>
</organism>
<dbReference type="SUPFAM" id="SSF47954">
    <property type="entry name" value="Cyclin-like"/>
    <property type="match status" value="2"/>
</dbReference>
<name>A0AAF0WG18_DAUCS</name>
<keyword evidence="4" id="KW-0131">Cell cycle</keyword>
<dbReference type="Pfam" id="PF00134">
    <property type="entry name" value="Cyclin_N"/>
    <property type="match status" value="1"/>
</dbReference>
<sequence>MNLHNLAACGTLFDTQFSPIGGLFFFSLFRVYDALNCDLFIRLQFFLMNAEDKIGLVMLTSCSKGEFIDIDADHKDPQLCRQYAVDIYNNLRVAELMRRPDSNSMEIVQQDITKGMRGILIDWLVEVSEEYKLVPDTLYLTVHLIDLYLSEFYIERKRLQLLGITCMLIASKYEEICAPRIEEFCFITDNTYSKTEVLAMESKVLKDLRFRLSAPTTKTFLSLELEFLSNYLAELTLVDNGFLKYIPSIVAASAVFLARWTLDQSNHPWNPTLEHYTSYMASDLKAAVLELQNLQLNTKNSPLIAIRAKYQQDKFKSVARLSSPKLLETLF</sequence>
<dbReference type="SMART" id="SM01332">
    <property type="entry name" value="Cyclin_C"/>
    <property type="match status" value="1"/>
</dbReference>
<keyword evidence="3 5" id="KW-0195">Cyclin</keyword>
<feature type="domain" description="Cyclin-like" evidence="6">
    <location>
        <begin position="210"/>
        <end position="293"/>
    </location>
</feature>
<dbReference type="InterPro" id="IPR039361">
    <property type="entry name" value="Cyclin"/>
</dbReference>
<evidence type="ECO:0000256" key="1">
    <source>
        <dbReference type="ARBA" id="ARBA00006955"/>
    </source>
</evidence>
<evidence type="ECO:0008006" key="10">
    <source>
        <dbReference type="Google" id="ProtNLM"/>
    </source>
</evidence>
<dbReference type="GO" id="GO:0044772">
    <property type="term" value="P:mitotic cell cycle phase transition"/>
    <property type="evidence" value="ECO:0007669"/>
    <property type="project" value="InterPro"/>
</dbReference>
<dbReference type="FunFam" id="1.10.472.10:FF:000167">
    <property type="entry name" value="Mitotic cyclin 6"/>
    <property type="match status" value="1"/>
</dbReference>
<keyword evidence="9" id="KW-1185">Reference proteome</keyword>
<dbReference type="FunFam" id="1.10.472.10:FF:000013">
    <property type="entry name" value="Cyclin A1"/>
    <property type="match status" value="1"/>
</dbReference>
<comment type="similarity">
    <text evidence="1">Belongs to the cyclin family. Cyclin AB subfamily.</text>
</comment>
<reference evidence="8" key="2">
    <citation type="submission" date="2022-03" db="EMBL/GenBank/DDBJ databases">
        <title>Draft title - Genomic analysis of global carrot germplasm unveils the trajectory of domestication and the origin of high carotenoid orange carrot.</title>
        <authorList>
            <person name="Iorizzo M."/>
            <person name="Ellison S."/>
            <person name="Senalik D."/>
            <person name="Macko-Podgorni A."/>
            <person name="Grzebelus D."/>
            <person name="Bostan H."/>
            <person name="Rolling W."/>
            <person name="Curaba J."/>
            <person name="Simon P."/>
        </authorList>
    </citation>
    <scope>NUCLEOTIDE SEQUENCE</scope>
    <source>
        <tissue evidence="8">Leaf</tissue>
    </source>
</reference>
<keyword evidence="2" id="KW-0132">Cell division</keyword>
<dbReference type="PIRSF" id="PIRSF001771">
    <property type="entry name" value="Cyclin_A_B_D_E"/>
    <property type="match status" value="1"/>
</dbReference>